<gene>
    <name evidence="2" type="ORF">D915_000470</name>
</gene>
<feature type="compositionally biased region" description="Basic and acidic residues" evidence="1">
    <location>
        <begin position="164"/>
        <end position="180"/>
    </location>
</feature>
<dbReference type="Proteomes" id="UP000230066">
    <property type="component" value="Unassembled WGS sequence"/>
</dbReference>
<feature type="region of interest" description="Disordered" evidence="1">
    <location>
        <begin position="164"/>
        <end position="186"/>
    </location>
</feature>
<feature type="region of interest" description="Disordered" evidence="1">
    <location>
        <begin position="1"/>
        <end position="42"/>
    </location>
</feature>
<dbReference type="AlphaFoldDB" id="A0A4E0RP11"/>
<reference evidence="2" key="1">
    <citation type="submission" date="2019-03" db="EMBL/GenBank/DDBJ databases">
        <title>Improved annotation for the trematode Fasciola hepatica.</title>
        <authorList>
            <person name="Choi Y.-J."/>
            <person name="Martin J."/>
            <person name="Mitreva M."/>
        </authorList>
    </citation>
    <scope>NUCLEOTIDE SEQUENCE [LARGE SCALE GENOMIC DNA]</scope>
</reference>
<feature type="compositionally biased region" description="Pro residues" evidence="1">
    <location>
        <begin position="30"/>
        <end position="42"/>
    </location>
</feature>
<dbReference type="EMBL" id="JXXN02000086">
    <property type="protein sequence ID" value="THD28731.1"/>
    <property type="molecule type" value="Genomic_DNA"/>
</dbReference>
<name>A0A4E0RP11_FASHE</name>
<protein>
    <submittedName>
        <fullName evidence="2">Uncharacterized protein</fullName>
    </submittedName>
</protein>
<comment type="caution">
    <text evidence="2">The sequence shown here is derived from an EMBL/GenBank/DDBJ whole genome shotgun (WGS) entry which is preliminary data.</text>
</comment>
<sequence length="186" mass="20715">MDWMQLGAAPPVQNEPSPTCVSMTSVGTPRPEPCMGPNGKPLPLPVLQALSWRPYRAPVREPQPDESTRSRPPLLPDKSSTSATPSAFVPRCLRVHFAPSVKQNTKPFDRTNDQRTSAQKEITVGELKRLAFTLGPEQGPSLPPVLTRQSTGYKRAACDTKRIIFRDKQKRQRIERDNETNKSNSS</sequence>
<evidence type="ECO:0000256" key="1">
    <source>
        <dbReference type="SAM" id="MobiDB-lite"/>
    </source>
</evidence>
<evidence type="ECO:0000313" key="3">
    <source>
        <dbReference type="Proteomes" id="UP000230066"/>
    </source>
</evidence>
<proteinExistence type="predicted"/>
<accession>A0A4E0RP11</accession>
<evidence type="ECO:0000313" key="2">
    <source>
        <dbReference type="EMBL" id="THD28731.1"/>
    </source>
</evidence>
<keyword evidence="3" id="KW-1185">Reference proteome</keyword>
<feature type="compositionally biased region" description="Basic and acidic residues" evidence="1">
    <location>
        <begin position="58"/>
        <end position="69"/>
    </location>
</feature>
<feature type="region of interest" description="Disordered" evidence="1">
    <location>
        <begin position="55"/>
        <end position="89"/>
    </location>
</feature>
<feature type="compositionally biased region" description="Polar residues" evidence="1">
    <location>
        <begin position="14"/>
        <end position="27"/>
    </location>
</feature>
<organism evidence="2 3">
    <name type="scientific">Fasciola hepatica</name>
    <name type="common">Liver fluke</name>
    <dbReference type="NCBI Taxonomy" id="6192"/>
    <lineage>
        <taxon>Eukaryota</taxon>
        <taxon>Metazoa</taxon>
        <taxon>Spiralia</taxon>
        <taxon>Lophotrochozoa</taxon>
        <taxon>Platyhelminthes</taxon>
        <taxon>Trematoda</taxon>
        <taxon>Digenea</taxon>
        <taxon>Plagiorchiida</taxon>
        <taxon>Echinostomata</taxon>
        <taxon>Echinostomatoidea</taxon>
        <taxon>Fasciolidae</taxon>
        <taxon>Fasciola</taxon>
    </lineage>
</organism>